<evidence type="ECO:0000313" key="2">
    <source>
        <dbReference type="Proteomes" id="UP000251584"/>
    </source>
</evidence>
<keyword evidence="1" id="KW-0548">Nucleotidyltransferase</keyword>
<dbReference type="Proteomes" id="UP000251584">
    <property type="component" value="Unassembled WGS sequence"/>
</dbReference>
<name>A0A2X2YG57_CITKO</name>
<organism evidence="1 2">
    <name type="scientific">Citrobacter koseri</name>
    <name type="common">Citrobacter diversus</name>
    <dbReference type="NCBI Taxonomy" id="545"/>
    <lineage>
        <taxon>Bacteria</taxon>
        <taxon>Pseudomonadati</taxon>
        <taxon>Pseudomonadota</taxon>
        <taxon>Gammaproteobacteria</taxon>
        <taxon>Enterobacterales</taxon>
        <taxon>Enterobacteriaceae</taxon>
        <taxon>Citrobacter</taxon>
    </lineage>
</organism>
<gene>
    <name evidence="1" type="primary">glnE_1</name>
    <name evidence="1" type="ORF">NCTC10786_04297</name>
</gene>
<dbReference type="GO" id="GO:0008882">
    <property type="term" value="F:[glutamate-ammonia-ligase] adenylyltransferase activity"/>
    <property type="evidence" value="ECO:0007669"/>
    <property type="project" value="UniProtKB-EC"/>
</dbReference>
<evidence type="ECO:0000313" key="1">
    <source>
        <dbReference type="EMBL" id="SQB37540.1"/>
    </source>
</evidence>
<dbReference type="EC" id="2.7.7.42" evidence="1"/>
<reference evidence="1 2" key="1">
    <citation type="submission" date="2018-06" db="EMBL/GenBank/DDBJ databases">
        <authorList>
            <consortium name="Pathogen Informatics"/>
            <person name="Doyle S."/>
        </authorList>
    </citation>
    <scope>NUCLEOTIDE SEQUENCE [LARGE SCALE GENOMIC DNA]</scope>
    <source>
        <strain evidence="1 2">NCTC10786</strain>
    </source>
</reference>
<keyword evidence="1" id="KW-0808">Transferase</keyword>
<protein>
    <submittedName>
        <fullName evidence="1">Bifunctional glutamine-synthetase adenylyltransferase/deadenyltransferase</fullName>
        <ecNumber evidence="1">2.7.7.42</ecNumber>
    </submittedName>
</protein>
<dbReference type="Gene3D" id="1.10.4050.10">
    <property type="entry name" value="Glutamine synthase adenylyltransferase GlnE"/>
    <property type="match status" value="1"/>
</dbReference>
<proteinExistence type="predicted"/>
<accession>A0A2X2YG57</accession>
<dbReference type="EMBL" id="UAVY01000007">
    <property type="protein sequence ID" value="SQB37540.1"/>
    <property type="molecule type" value="Genomic_DNA"/>
</dbReference>
<sequence length="54" mass="6075">MKPLSSPLQQHWQTVVERLPEILAEATLSVQAKSVLTFSDFVQDSVIAHPEWAD</sequence>
<dbReference type="AlphaFoldDB" id="A0A2X2YG57"/>